<organism evidence="6 7">
    <name type="scientific">Saccharomyces pastorianus</name>
    <name type="common">Lager yeast</name>
    <name type="synonym">Saccharomyces cerevisiae x Saccharomyces eubayanus</name>
    <dbReference type="NCBI Taxonomy" id="27292"/>
    <lineage>
        <taxon>Eukaryota</taxon>
        <taxon>Fungi</taxon>
        <taxon>Dikarya</taxon>
        <taxon>Ascomycota</taxon>
        <taxon>Saccharomycotina</taxon>
        <taxon>Saccharomycetes</taxon>
        <taxon>Saccharomycetales</taxon>
        <taxon>Saccharomycetaceae</taxon>
        <taxon>Saccharomyces</taxon>
    </lineage>
</organism>
<gene>
    <name evidence="6" type="ORF">GRS66_008389</name>
</gene>
<dbReference type="AlphaFoldDB" id="A0A6C1E961"/>
<sequence>MEEARGIESDVAIDKDKILKSKFFLIVEKLSSAINIVFSGVLFLTPSLCYLEDEYPEFVNVSSTAFTTLTLIDIFIQMTYGFLLVKNDLLEDSFKRKPKRCLKSVCSRCAARRQDPKWFKLKYSFILLATFFFGAYSLWKINTFFKADQTVDFYRLFHLFGFQLNALLSLMVFVFYGNQLESHSGPLETDDDLLESQAPLGNKMV</sequence>
<reference evidence="6 7" key="1">
    <citation type="journal article" date="2019" name="BMC Genomics">
        <title>Chromosome level assembly and comparative genome analysis confirm lager-brewing yeasts originated from a single hybridization.</title>
        <authorList>
            <person name="Salazar A.N."/>
            <person name="Gorter de Vries A.R."/>
            <person name="van den Broek M."/>
            <person name="Brouwers N."/>
            <person name="de la Torre Cortes P."/>
            <person name="Kuijpers N.G.A."/>
            <person name="Daran J.G."/>
            <person name="Abeel T."/>
        </authorList>
    </citation>
    <scope>NUCLEOTIDE SEQUENCE [LARGE SCALE GENOMIC DNA]</scope>
    <source>
        <strain evidence="6 7">CBS 1483</strain>
    </source>
</reference>
<dbReference type="InterPro" id="IPR031427">
    <property type="entry name" value="DUF4668"/>
</dbReference>
<evidence type="ECO:0000256" key="4">
    <source>
        <dbReference type="ARBA" id="ARBA00023136"/>
    </source>
</evidence>
<feature type="transmembrane region" description="Helical" evidence="5">
    <location>
        <begin position="121"/>
        <end position="139"/>
    </location>
</feature>
<dbReference type="GO" id="GO:0016020">
    <property type="term" value="C:membrane"/>
    <property type="evidence" value="ECO:0007669"/>
    <property type="project" value="UniProtKB-SubCell"/>
</dbReference>
<evidence type="ECO:0000256" key="1">
    <source>
        <dbReference type="ARBA" id="ARBA00004141"/>
    </source>
</evidence>
<keyword evidence="3 5" id="KW-1133">Transmembrane helix</keyword>
<dbReference type="Pfam" id="PF15701">
    <property type="entry name" value="DUF4668"/>
    <property type="match status" value="1"/>
</dbReference>
<keyword evidence="7" id="KW-1185">Reference proteome</keyword>
<keyword evidence="4 5" id="KW-0472">Membrane</keyword>
<dbReference type="Proteomes" id="UP000501346">
    <property type="component" value="Chromosome SeIX"/>
</dbReference>
<accession>A0A6C1E961</accession>
<evidence type="ECO:0000313" key="7">
    <source>
        <dbReference type="Proteomes" id="UP000501346"/>
    </source>
</evidence>
<dbReference type="OrthoDB" id="4040973at2759"/>
<dbReference type="EMBL" id="CP049006">
    <property type="protein sequence ID" value="QID85802.1"/>
    <property type="molecule type" value="Genomic_DNA"/>
</dbReference>
<evidence type="ECO:0000256" key="5">
    <source>
        <dbReference type="SAM" id="Phobius"/>
    </source>
</evidence>
<feature type="transmembrane region" description="Helical" evidence="5">
    <location>
        <begin position="159"/>
        <end position="177"/>
    </location>
</feature>
<evidence type="ECO:0000256" key="2">
    <source>
        <dbReference type="ARBA" id="ARBA00022692"/>
    </source>
</evidence>
<protein>
    <submittedName>
        <fullName evidence="6">Uncharacterized protein</fullName>
    </submittedName>
</protein>
<feature type="transmembrane region" description="Helical" evidence="5">
    <location>
        <begin position="23"/>
        <end position="45"/>
    </location>
</feature>
<proteinExistence type="predicted"/>
<feature type="transmembrane region" description="Helical" evidence="5">
    <location>
        <begin position="65"/>
        <end position="85"/>
    </location>
</feature>
<evidence type="ECO:0000313" key="6">
    <source>
        <dbReference type="EMBL" id="QID85802.1"/>
    </source>
</evidence>
<keyword evidence="2 5" id="KW-0812">Transmembrane</keyword>
<evidence type="ECO:0000256" key="3">
    <source>
        <dbReference type="ARBA" id="ARBA00022989"/>
    </source>
</evidence>
<comment type="subcellular location">
    <subcellularLocation>
        <location evidence="1">Membrane</location>
        <topology evidence="1">Multi-pass membrane protein</topology>
    </subcellularLocation>
</comment>
<name>A0A6C1E961_SACPS</name>